<evidence type="ECO:0000313" key="5">
    <source>
        <dbReference type="Proteomes" id="UP000257055"/>
    </source>
</evidence>
<dbReference type="Gene3D" id="1.10.357.10">
    <property type="entry name" value="Tetracycline Repressor, domain 2"/>
    <property type="match status" value="1"/>
</dbReference>
<dbReference type="Pfam" id="PF00440">
    <property type="entry name" value="TetR_N"/>
    <property type="match status" value="1"/>
</dbReference>
<proteinExistence type="predicted"/>
<dbReference type="Pfam" id="PF21256">
    <property type="entry name" value="TetR_C_5-like"/>
    <property type="match status" value="1"/>
</dbReference>
<protein>
    <submittedName>
        <fullName evidence="4">TetR family transcriptional regulator</fullName>
    </submittedName>
</protein>
<dbReference type="InterPro" id="IPR049488">
    <property type="entry name" value="TM_1030-like_C"/>
</dbReference>
<evidence type="ECO:0000256" key="1">
    <source>
        <dbReference type="ARBA" id="ARBA00023125"/>
    </source>
</evidence>
<dbReference type="PANTHER" id="PTHR43479:SF11">
    <property type="entry name" value="ACREF_ENVCD OPERON REPRESSOR-RELATED"/>
    <property type="match status" value="1"/>
</dbReference>
<dbReference type="PROSITE" id="PS50977">
    <property type="entry name" value="HTH_TETR_2"/>
    <property type="match status" value="1"/>
</dbReference>
<feature type="domain" description="HTH tetR-type" evidence="3">
    <location>
        <begin position="1"/>
        <end position="60"/>
    </location>
</feature>
<gene>
    <name evidence="4" type="ORF">UR08_00995</name>
</gene>
<dbReference type="SUPFAM" id="SSF46689">
    <property type="entry name" value="Homeodomain-like"/>
    <property type="match status" value="1"/>
</dbReference>
<dbReference type="PANTHER" id="PTHR43479">
    <property type="entry name" value="ACREF/ENVCD OPERON REPRESSOR-RELATED"/>
    <property type="match status" value="1"/>
</dbReference>
<keyword evidence="1 2" id="KW-0238">DNA-binding</keyword>
<dbReference type="AlphaFoldDB" id="A0A3D8TT52"/>
<dbReference type="GO" id="GO:0003677">
    <property type="term" value="F:DNA binding"/>
    <property type="evidence" value="ECO:0007669"/>
    <property type="project" value="UniProtKB-UniRule"/>
</dbReference>
<accession>A0A3D8TT52</accession>
<dbReference type="InterPro" id="IPR001647">
    <property type="entry name" value="HTH_TetR"/>
</dbReference>
<dbReference type="InterPro" id="IPR009057">
    <property type="entry name" value="Homeodomain-like_sf"/>
</dbReference>
<dbReference type="EMBL" id="LARY01000001">
    <property type="protein sequence ID" value="RDX02143.1"/>
    <property type="molecule type" value="Genomic_DNA"/>
</dbReference>
<organism evidence="4 5">
    <name type="scientific">Listeria kieliensis</name>
    <dbReference type="NCBI Taxonomy" id="1621700"/>
    <lineage>
        <taxon>Bacteria</taxon>
        <taxon>Bacillati</taxon>
        <taxon>Bacillota</taxon>
        <taxon>Bacilli</taxon>
        <taxon>Bacillales</taxon>
        <taxon>Listeriaceae</taxon>
        <taxon>Listeria</taxon>
    </lineage>
</organism>
<dbReference type="Proteomes" id="UP000257055">
    <property type="component" value="Unassembled WGS sequence"/>
</dbReference>
<sequence>MSKETLKKAALTLFSEKGYDGTALSEIAKRAGIKTPSIYAHFESKEELYLTIYREVMQEELANVKAEKREDYETAEEYLKAFFYAATDFERDPEVRRFFQRSVYYPPVSLKEKMQEEVTRYETQAFEKIAVLLDEVTHDEEKKTRWIRVFYAFLDGLGVEHELYDLTEFEKRRESAFEALVLLLN</sequence>
<evidence type="ECO:0000313" key="4">
    <source>
        <dbReference type="EMBL" id="RDX02143.1"/>
    </source>
</evidence>
<name>A0A3D8TT52_9LIST</name>
<feature type="DNA-binding region" description="H-T-H motif" evidence="2">
    <location>
        <begin position="23"/>
        <end position="42"/>
    </location>
</feature>
<reference evidence="5" key="1">
    <citation type="submission" date="2015-04" db="EMBL/GenBank/DDBJ databases">
        <authorList>
            <person name="Schardt J."/>
            <person name="Mueller-Herbst S."/>
            <person name="Scherer S."/>
            <person name="Huptas C."/>
        </authorList>
    </citation>
    <scope>NUCLEOTIDE SEQUENCE [LARGE SCALE GENOMIC DNA]</scope>
    <source>
        <strain evidence="5">Kiel-L1</strain>
    </source>
</reference>
<dbReference type="RefSeq" id="WP_115751813.1">
    <property type="nucleotide sequence ID" value="NZ_LARY01000001.1"/>
</dbReference>
<keyword evidence="5" id="KW-1185">Reference proteome</keyword>
<dbReference type="Gene3D" id="1.10.10.60">
    <property type="entry name" value="Homeodomain-like"/>
    <property type="match status" value="1"/>
</dbReference>
<dbReference type="InterPro" id="IPR050624">
    <property type="entry name" value="HTH-type_Tx_Regulator"/>
</dbReference>
<dbReference type="PRINTS" id="PR00455">
    <property type="entry name" value="HTHTETR"/>
</dbReference>
<evidence type="ECO:0000256" key="2">
    <source>
        <dbReference type="PROSITE-ProRule" id="PRU00335"/>
    </source>
</evidence>
<evidence type="ECO:0000259" key="3">
    <source>
        <dbReference type="PROSITE" id="PS50977"/>
    </source>
</evidence>
<comment type="caution">
    <text evidence="4">The sequence shown here is derived from an EMBL/GenBank/DDBJ whole genome shotgun (WGS) entry which is preliminary data.</text>
</comment>